<accession>A0AAD9DZZ4</accession>
<dbReference type="AlphaFoldDB" id="A0AAD9DZZ4"/>
<gene>
    <name evidence="1" type="ORF">P4O66_022576</name>
</gene>
<evidence type="ECO:0000313" key="1">
    <source>
        <dbReference type="EMBL" id="KAK1801945.1"/>
    </source>
</evidence>
<reference evidence="1" key="1">
    <citation type="submission" date="2023-03" db="EMBL/GenBank/DDBJ databases">
        <title>Electrophorus voltai genome.</title>
        <authorList>
            <person name="Bian C."/>
        </authorList>
    </citation>
    <scope>NUCLEOTIDE SEQUENCE</scope>
    <source>
        <strain evidence="1">CB-2022</strain>
        <tissue evidence="1">Muscle</tissue>
    </source>
</reference>
<dbReference type="EMBL" id="JAROKS010000008">
    <property type="protein sequence ID" value="KAK1801945.1"/>
    <property type="molecule type" value="Genomic_DNA"/>
</dbReference>
<evidence type="ECO:0000313" key="2">
    <source>
        <dbReference type="Proteomes" id="UP001239994"/>
    </source>
</evidence>
<sequence length="103" mass="12200">MKHKRLQQAGKLLEENASVFNGFLVENDRNSALYIKNDISRNEELLKEYTTYQDVLLKLSPPEWQEKQRIRREMAESSRPLPRRSWKKVPTVGNLKDCEVQLQ</sequence>
<feature type="non-terminal residue" evidence="1">
    <location>
        <position position="1"/>
    </location>
</feature>
<keyword evidence="2" id="KW-1185">Reference proteome</keyword>
<dbReference type="Proteomes" id="UP001239994">
    <property type="component" value="Unassembled WGS sequence"/>
</dbReference>
<comment type="caution">
    <text evidence="1">The sequence shown here is derived from an EMBL/GenBank/DDBJ whole genome shotgun (WGS) entry which is preliminary data.</text>
</comment>
<protein>
    <submittedName>
        <fullName evidence="1">Uncharacterized protein</fullName>
    </submittedName>
</protein>
<proteinExistence type="predicted"/>
<name>A0AAD9DZZ4_9TELE</name>
<organism evidence="1 2">
    <name type="scientific">Electrophorus voltai</name>
    <dbReference type="NCBI Taxonomy" id="2609070"/>
    <lineage>
        <taxon>Eukaryota</taxon>
        <taxon>Metazoa</taxon>
        <taxon>Chordata</taxon>
        <taxon>Craniata</taxon>
        <taxon>Vertebrata</taxon>
        <taxon>Euteleostomi</taxon>
        <taxon>Actinopterygii</taxon>
        <taxon>Neopterygii</taxon>
        <taxon>Teleostei</taxon>
        <taxon>Ostariophysi</taxon>
        <taxon>Gymnotiformes</taxon>
        <taxon>Gymnotoidei</taxon>
        <taxon>Gymnotidae</taxon>
        <taxon>Electrophorus</taxon>
    </lineage>
</organism>